<name>A0A5A7UMW2_CUCMM</name>
<protein>
    <submittedName>
        <fullName evidence="2">T3P18.3</fullName>
    </submittedName>
</protein>
<dbReference type="Pfam" id="PF13976">
    <property type="entry name" value="gag_pre-integrs"/>
    <property type="match status" value="1"/>
</dbReference>
<dbReference type="Proteomes" id="UP000321393">
    <property type="component" value="Unassembled WGS sequence"/>
</dbReference>
<sequence length="345" mass="38048">MANTSLNVSPPVTVVFTTPPLNQLLNQFPSTKLDRTNYLLWKTIALPILKTVGESTETVSVKASSAVSEGTTASSSTSMDSKIVNPKYEKWVTSDLLLLGWIYNSMVSDMALQLMEFNTGKDLWEAIKNLFGIQSRQKKIFFVTSSKLLRKVSLGLYKVYNPVTAVIQGKPDIFLLDMQSELLIFEKHLEHQNSQRNPGNENVVVGNGNKLQISCVGYASLADGKNCLRLDNILCVPEVKKNMAKDTGGVLLKGTLSDGLYHLEGVAVKSVGELEHSDSSKKQFEHINNASILVLSEKVSSSIGASKTVWRRRLGHPSMKILNSLLKECNLVVNDNEEPKICESC</sequence>
<organism evidence="2 3">
    <name type="scientific">Cucumis melo var. makuwa</name>
    <name type="common">Oriental melon</name>
    <dbReference type="NCBI Taxonomy" id="1194695"/>
    <lineage>
        <taxon>Eukaryota</taxon>
        <taxon>Viridiplantae</taxon>
        <taxon>Streptophyta</taxon>
        <taxon>Embryophyta</taxon>
        <taxon>Tracheophyta</taxon>
        <taxon>Spermatophyta</taxon>
        <taxon>Magnoliopsida</taxon>
        <taxon>eudicotyledons</taxon>
        <taxon>Gunneridae</taxon>
        <taxon>Pentapetalae</taxon>
        <taxon>rosids</taxon>
        <taxon>fabids</taxon>
        <taxon>Cucurbitales</taxon>
        <taxon>Cucurbitaceae</taxon>
        <taxon>Benincaseae</taxon>
        <taxon>Cucumis</taxon>
    </lineage>
</organism>
<evidence type="ECO:0000259" key="1">
    <source>
        <dbReference type="Pfam" id="PF13976"/>
    </source>
</evidence>
<reference evidence="2 3" key="1">
    <citation type="submission" date="2019-08" db="EMBL/GenBank/DDBJ databases">
        <title>Draft genome sequences of two oriental melons (Cucumis melo L. var makuwa).</title>
        <authorList>
            <person name="Kwon S.-Y."/>
        </authorList>
    </citation>
    <scope>NUCLEOTIDE SEQUENCE [LARGE SCALE GENOMIC DNA]</scope>
    <source>
        <strain evidence="3">cv. SW 3</strain>
        <tissue evidence="2">Leaf</tissue>
    </source>
</reference>
<dbReference type="AlphaFoldDB" id="A0A5A7UMW2"/>
<dbReference type="PANTHER" id="PTHR47481:SF34">
    <property type="entry name" value="CCHC-TYPE DOMAIN-CONTAINING PROTEIN"/>
    <property type="match status" value="1"/>
</dbReference>
<comment type="caution">
    <text evidence="2">The sequence shown here is derived from an EMBL/GenBank/DDBJ whole genome shotgun (WGS) entry which is preliminary data.</text>
</comment>
<dbReference type="InterPro" id="IPR025724">
    <property type="entry name" value="GAG-pre-integrase_dom"/>
</dbReference>
<accession>A0A5A7UMW2</accession>
<dbReference type="PANTHER" id="PTHR47481">
    <property type="match status" value="1"/>
</dbReference>
<evidence type="ECO:0000313" key="3">
    <source>
        <dbReference type="Proteomes" id="UP000321393"/>
    </source>
</evidence>
<proteinExistence type="predicted"/>
<dbReference type="OrthoDB" id="1845088at2759"/>
<feature type="domain" description="GAG-pre-integrase" evidence="1">
    <location>
        <begin position="303"/>
        <end position="345"/>
    </location>
</feature>
<gene>
    <name evidence="2" type="ORF">E6C27_scaffold43052G00280</name>
</gene>
<dbReference type="EMBL" id="SSTE01008633">
    <property type="protein sequence ID" value="KAA0054901.1"/>
    <property type="molecule type" value="Genomic_DNA"/>
</dbReference>
<evidence type="ECO:0000313" key="2">
    <source>
        <dbReference type="EMBL" id="KAA0054901.1"/>
    </source>
</evidence>